<accession>A0A0R1U350</accession>
<dbReference type="EMBL" id="AZFK01000087">
    <property type="protein sequence ID" value="KRL87734.1"/>
    <property type="molecule type" value="Genomic_DNA"/>
</dbReference>
<evidence type="ECO:0000313" key="2">
    <source>
        <dbReference type="Proteomes" id="UP000050816"/>
    </source>
</evidence>
<name>A0A0R1U350_9LACO</name>
<dbReference type="PATRIC" id="fig|1423760.3.peg.857"/>
<protein>
    <submittedName>
        <fullName evidence="1">Uncharacterized protein</fullName>
    </submittedName>
</protein>
<comment type="caution">
    <text evidence="1">The sequence shown here is derived from an EMBL/GenBank/DDBJ whole genome shotgun (WGS) entry which is preliminary data.</text>
</comment>
<organism evidence="1 2">
    <name type="scientific">Limosilactobacillus ingluviei DSM 15946</name>
    <dbReference type="NCBI Taxonomy" id="1423760"/>
    <lineage>
        <taxon>Bacteria</taxon>
        <taxon>Bacillati</taxon>
        <taxon>Bacillota</taxon>
        <taxon>Bacilli</taxon>
        <taxon>Lactobacillales</taxon>
        <taxon>Lactobacillaceae</taxon>
        <taxon>Limosilactobacillus</taxon>
    </lineage>
</organism>
<dbReference type="RefSeq" id="WP_056955515.1">
    <property type="nucleotide sequence ID" value="NZ_AZFK01000087.1"/>
</dbReference>
<reference evidence="1 2" key="1">
    <citation type="journal article" date="2015" name="Genome Announc.">
        <title>Expanding the biotechnology potential of lactobacilli through comparative genomics of 213 strains and associated genera.</title>
        <authorList>
            <person name="Sun Z."/>
            <person name="Harris H.M."/>
            <person name="McCann A."/>
            <person name="Guo C."/>
            <person name="Argimon S."/>
            <person name="Zhang W."/>
            <person name="Yang X."/>
            <person name="Jeffery I.B."/>
            <person name="Cooney J.C."/>
            <person name="Kagawa T.F."/>
            <person name="Liu W."/>
            <person name="Song Y."/>
            <person name="Salvetti E."/>
            <person name="Wrobel A."/>
            <person name="Rasinkangas P."/>
            <person name="Parkhill J."/>
            <person name="Rea M.C."/>
            <person name="O'Sullivan O."/>
            <person name="Ritari J."/>
            <person name="Douillard F.P."/>
            <person name="Paul Ross R."/>
            <person name="Yang R."/>
            <person name="Briner A.E."/>
            <person name="Felis G.E."/>
            <person name="de Vos W.M."/>
            <person name="Barrangou R."/>
            <person name="Klaenhammer T.R."/>
            <person name="Caufield P.W."/>
            <person name="Cui Y."/>
            <person name="Zhang H."/>
            <person name="O'Toole P.W."/>
        </authorList>
    </citation>
    <scope>NUCLEOTIDE SEQUENCE [LARGE SCALE GENOMIC DNA]</scope>
    <source>
        <strain evidence="1 2">DSM 15946</strain>
    </source>
</reference>
<gene>
    <name evidence="1" type="ORF">FC43_GL000834</name>
</gene>
<proteinExistence type="predicted"/>
<dbReference type="AlphaFoldDB" id="A0A0R1U350"/>
<dbReference type="Proteomes" id="UP000050816">
    <property type="component" value="Unassembled WGS sequence"/>
</dbReference>
<evidence type="ECO:0000313" key="1">
    <source>
        <dbReference type="EMBL" id="KRL87734.1"/>
    </source>
</evidence>
<sequence length="387" mass="43153">MLRICQSYQNAFTLTKPTGNHPTQAALNWYVKPARLGEIEMLLFINERSLMPILIPGPTYLRVAPPVVFAHVLQMVLGGFQFATTKIRHYTNEVVATIQEAPEITDDFRLERITREYQAMIADFDGGLLDEDEQENLIENLSQCSVELAQQVTTPTQGNPLMDLSDAVMTEFLLPASLKEDSTALRQAYARYDQYRLLTAGEPAFAKIVAQLRSDNELMLKAFQAYLETQVGLDSDPAYALVGVINNYVNDYLLAIHPLTPVSDLTMPADFLLNGPYANDEQEVKLALEAVKQFGRFASVVLWHNEKADMRLFSEALIKAERQLAVESGDSDFALTSSQRQIQDLLAFMLKNHTDVLAGALTNLTAAQRAQLAQLLQAVDQAPETPL</sequence>